<keyword evidence="1" id="KW-0472">Membrane</keyword>
<proteinExistence type="predicted"/>
<organism evidence="2 3">
    <name type="scientific">Heyndrickxia camelliae</name>
    <dbReference type="NCBI Taxonomy" id="1707093"/>
    <lineage>
        <taxon>Bacteria</taxon>
        <taxon>Bacillati</taxon>
        <taxon>Bacillota</taxon>
        <taxon>Bacilli</taxon>
        <taxon>Bacillales</taxon>
        <taxon>Bacillaceae</taxon>
        <taxon>Heyndrickxia</taxon>
    </lineage>
</organism>
<name>A0A2N3LJR0_9BACI</name>
<dbReference type="Pfam" id="PF12459">
    <property type="entry name" value="DltX"/>
    <property type="match status" value="1"/>
</dbReference>
<comment type="caution">
    <text evidence="2">The sequence shown here is derived from an EMBL/GenBank/DDBJ whole genome shotgun (WGS) entry which is preliminary data.</text>
</comment>
<keyword evidence="1" id="KW-0812">Transmembrane</keyword>
<dbReference type="EMBL" id="PIQO01000008">
    <property type="protein sequence ID" value="PKR84779.1"/>
    <property type="molecule type" value="Genomic_DNA"/>
</dbReference>
<dbReference type="Proteomes" id="UP000233440">
    <property type="component" value="Unassembled WGS sequence"/>
</dbReference>
<keyword evidence="3" id="KW-1185">Reference proteome</keyword>
<accession>A0A2N3LJR0</accession>
<feature type="transmembrane region" description="Helical" evidence="1">
    <location>
        <begin position="12"/>
        <end position="35"/>
    </location>
</feature>
<protein>
    <submittedName>
        <fullName evidence="2">Teichoic acid D-Ala incorporation-associated protein DltX</fullName>
    </submittedName>
</protein>
<evidence type="ECO:0000256" key="1">
    <source>
        <dbReference type="SAM" id="Phobius"/>
    </source>
</evidence>
<evidence type="ECO:0000313" key="3">
    <source>
        <dbReference type="Proteomes" id="UP000233440"/>
    </source>
</evidence>
<evidence type="ECO:0000313" key="2">
    <source>
        <dbReference type="EMBL" id="PKR84779.1"/>
    </source>
</evidence>
<dbReference type="InterPro" id="IPR021008">
    <property type="entry name" value="DltX"/>
</dbReference>
<reference evidence="2 3" key="1">
    <citation type="submission" date="2017-11" db="EMBL/GenBank/DDBJ databases">
        <title>Bacillus camelliae sp. nov., isolated from pu'er tea.</title>
        <authorList>
            <person name="Niu L."/>
        </authorList>
    </citation>
    <scope>NUCLEOTIDE SEQUENCE [LARGE SCALE GENOMIC DNA]</scope>
    <source>
        <strain evidence="2 3">7578-1</strain>
    </source>
</reference>
<keyword evidence="1" id="KW-1133">Transmembrane helix</keyword>
<dbReference type="AlphaFoldDB" id="A0A2N3LJR0"/>
<gene>
    <name evidence="2" type="ORF">CWO92_12155</name>
</gene>
<sequence>MKKSEKETGNRVLWWSLRTLYYLLILILLVLIYGFHDMSAGPFIYSEF</sequence>